<dbReference type="Proteomes" id="UP000325313">
    <property type="component" value="Unassembled WGS sequence"/>
</dbReference>
<dbReference type="AlphaFoldDB" id="A0A5B0LKX4"/>
<organism evidence="2 3">
    <name type="scientific">Puccinia graminis f. sp. tritici</name>
    <dbReference type="NCBI Taxonomy" id="56615"/>
    <lineage>
        <taxon>Eukaryota</taxon>
        <taxon>Fungi</taxon>
        <taxon>Dikarya</taxon>
        <taxon>Basidiomycota</taxon>
        <taxon>Pucciniomycotina</taxon>
        <taxon>Pucciniomycetes</taxon>
        <taxon>Pucciniales</taxon>
        <taxon>Pucciniaceae</taxon>
        <taxon>Puccinia</taxon>
    </lineage>
</organism>
<feature type="signal peptide" evidence="1">
    <location>
        <begin position="1"/>
        <end position="24"/>
    </location>
</feature>
<feature type="chain" id="PRO_5023040270" evidence="1">
    <location>
        <begin position="25"/>
        <end position="149"/>
    </location>
</feature>
<sequence length="149" mass="16712">MRLTASSALCLSFFIFQLADVTQGMEALRALRASSSSSRSAEASSEAAASSRALEYWIPPPTNSQVNEELAKSQDRIFPSSSSRPGLQKFRTSHPEYIAPTYRSVLFLLFNLQYPAQNELSRIPLTRPPYLFMSSTEASESRRRSEQPR</sequence>
<name>A0A5B0LKX4_PUCGR</name>
<accession>A0A5B0LKX4</accession>
<gene>
    <name evidence="2" type="ORF">PGTUg99_008008</name>
</gene>
<evidence type="ECO:0000313" key="3">
    <source>
        <dbReference type="Proteomes" id="UP000325313"/>
    </source>
</evidence>
<evidence type="ECO:0000313" key="2">
    <source>
        <dbReference type="EMBL" id="KAA1064288.1"/>
    </source>
</evidence>
<dbReference type="EMBL" id="VDEP01000513">
    <property type="protein sequence ID" value="KAA1064288.1"/>
    <property type="molecule type" value="Genomic_DNA"/>
</dbReference>
<comment type="caution">
    <text evidence="2">The sequence shown here is derived from an EMBL/GenBank/DDBJ whole genome shotgun (WGS) entry which is preliminary data.</text>
</comment>
<reference evidence="2 3" key="1">
    <citation type="submission" date="2019-05" db="EMBL/GenBank/DDBJ databases">
        <title>Emergence of the Ug99 lineage of the wheat stem rust pathogen through somatic hybridization.</title>
        <authorList>
            <person name="Li F."/>
            <person name="Upadhyaya N.M."/>
            <person name="Sperschneider J."/>
            <person name="Matny O."/>
            <person name="Nguyen-Phuc H."/>
            <person name="Mago R."/>
            <person name="Raley C."/>
            <person name="Miller M.E."/>
            <person name="Silverstein K.A.T."/>
            <person name="Henningsen E."/>
            <person name="Hirsch C.D."/>
            <person name="Visser B."/>
            <person name="Pretorius Z.A."/>
            <person name="Steffenson B.J."/>
            <person name="Schwessinger B."/>
            <person name="Dodds P.N."/>
            <person name="Figueroa M."/>
        </authorList>
    </citation>
    <scope>NUCLEOTIDE SEQUENCE [LARGE SCALE GENOMIC DNA]</scope>
    <source>
        <strain evidence="2 3">Ug99</strain>
    </source>
</reference>
<evidence type="ECO:0000256" key="1">
    <source>
        <dbReference type="SAM" id="SignalP"/>
    </source>
</evidence>
<protein>
    <submittedName>
        <fullName evidence="2">Uncharacterized protein</fullName>
    </submittedName>
</protein>
<proteinExistence type="predicted"/>
<keyword evidence="1" id="KW-0732">Signal</keyword>